<comment type="caution">
    <text evidence="4">The sequence shown here is derived from an EMBL/GenBank/DDBJ whole genome shotgun (WGS) entry which is preliminary data.</text>
</comment>
<dbReference type="AlphaFoldDB" id="A0AAP0PDQ8"/>
<dbReference type="GO" id="GO:0071230">
    <property type="term" value="P:cellular response to amino acid stimulus"/>
    <property type="evidence" value="ECO:0007669"/>
    <property type="project" value="TreeGrafter"/>
</dbReference>
<evidence type="ECO:0000313" key="5">
    <source>
        <dbReference type="Proteomes" id="UP001417504"/>
    </source>
</evidence>
<dbReference type="PRINTS" id="PR01547">
    <property type="entry name" value="YEAST176DUF"/>
</dbReference>
<name>A0AAP0PDQ8_9MAGN</name>
<dbReference type="EMBL" id="JBBNAE010000003">
    <property type="protein sequence ID" value="KAK9137051.1"/>
    <property type="molecule type" value="Genomic_DNA"/>
</dbReference>
<dbReference type="GO" id="GO:0030674">
    <property type="term" value="F:protein-macromolecule adaptor activity"/>
    <property type="evidence" value="ECO:0007669"/>
    <property type="project" value="TreeGrafter"/>
</dbReference>
<dbReference type="Proteomes" id="UP001417504">
    <property type="component" value="Unassembled WGS sequence"/>
</dbReference>
<sequence>MQCNANADCIKLIPSKVSHCPNFFPVVLSNWFTAGWFEALLAQYERWQPRARYKHQLDPTVEEVKKLCLGCRKNAKSERVLFHYNGHGVPKPTANGEIWVFNKVNQVLWSSTTVSASQVFYYFLIMVTECRIRLVG</sequence>
<gene>
    <name evidence="4" type="ORF">Sjap_007645</name>
</gene>
<keyword evidence="5" id="KW-1185">Reference proteome</keyword>
<accession>A0AAP0PDQ8</accession>
<organism evidence="4 5">
    <name type="scientific">Stephania japonica</name>
    <dbReference type="NCBI Taxonomy" id="461633"/>
    <lineage>
        <taxon>Eukaryota</taxon>
        <taxon>Viridiplantae</taxon>
        <taxon>Streptophyta</taxon>
        <taxon>Embryophyta</taxon>
        <taxon>Tracheophyta</taxon>
        <taxon>Spermatophyta</taxon>
        <taxon>Magnoliopsida</taxon>
        <taxon>Ranunculales</taxon>
        <taxon>Menispermaceae</taxon>
        <taxon>Menispermoideae</taxon>
        <taxon>Cissampelideae</taxon>
        <taxon>Stephania</taxon>
    </lineage>
</organism>
<dbReference type="InterPro" id="IPR029347">
    <property type="entry name" value="Raptor_N"/>
</dbReference>
<proteinExistence type="predicted"/>
<evidence type="ECO:0000313" key="4">
    <source>
        <dbReference type="EMBL" id="KAK9137051.1"/>
    </source>
</evidence>
<dbReference type="GO" id="GO:0031931">
    <property type="term" value="C:TORC1 complex"/>
    <property type="evidence" value="ECO:0007669"/>
    <property type="project" value="InterPro"/>
</dbReference>
<dbReference type="SMART" id="SM01302">
    <property type="entry name" value="Raptor_N"/>
    <property type="match status" value="1"/>
</dbReference>
<dbReference type="Pfam" id="PF14538">
    <property type="entry name" value="Raptor_N"/>
    <property type="match status" value="1"/>
</dbReference>
<dbReference type="InterPro" id="IPR004083">
    <property type="entry name" value="Raptor"/>
</dbReference>
<reference evidence="4 5" key="1">
    <citation type="submission" date="2024-01" db="EMBL/GenBank/DDBJ databases">
        <title>Genome assemblies of Stephania.</title>
        <authorList>
            <person name="Yang L."/>
        </authorList>
    </citation>
    <scope>NUCLEOTIDE SEQUENCE [LARGE SCALE GENOMIC DNA]</scope>
    <source>
        <strain evidence="4">QJT</strain>
        <tissue evidence="4">Leaf</tissue>
    </source>
</reference>
<dbReference type="GO" id="GO:0031929">
    <property type="term" value="P:TOR signaling"/>
    <property type="evidence" value="ECO:0007669"/>
    <property type="project" value="InterPro"/>
</dbReference>
<dbReference type="GO" id="GO:0009267">
    <property type="term" value="P:cellular response to starvation"/>
    <property type="evidence" value="ECO:0007669"/>
    <property type="project" value="TreeGrafter"/>
</dbReference>
<keyword evidence="1" id="KW-0853">WD repeat</keyword>
<evidence type="ECO:0000259" key="3">
    <source>
        <dbReference type="SMART" id="SM01302"/>
    </source>
</evidence>
<feature type="domain" description="Raptor N-terminal CASPase-like" evidence="3">
    <location>
        <begin position="9"/>
        <end position="124"/>
    </location>
</feature>
<dbReference type="PANTHER" id="PTHR12848">
    <property type="entry name" value="REGULATORY-ASSOCIATED PROTEIN OF MTOR"/>
    <property type="match status" value="1"/>
</dbReference>
<keyword evidence="2" id="KW-0677">Repeat</keyword>
<dbReference type="GO" id="GO:0010506">
    <property type="term" value="P:regulation of autophagy"/>
    <property type="evidence" value="ECO:0007669"/>
    <property type="project" value="TreeGrafter"/>
</dbReference>
<dbReference type="GO" id="GO:0030307">
    <property type="term" value="P:positive regulation of cell growth"/>
    <property type="evidence" value="ECO:0007669"/>
    <property type="project" value="TreeGrafter"/>
</dbReference>
<evidence type="ECO:0000256" key="2">
    <source>
        <dbReference type="ARBA" id="ARBA00022737"/>
    </source>
</evidence>
<dbReference type="GO" id="GO:0005737">
    <property type="term" value="C:cytoplasm"/>
    <property type="evidence" value="ECO:0007669"/>
    <property type="project" value="TreeGrafter"/>
</dbReference>
<evidence type="ECO:0000256" key="1">
    <source>
        <dbReference type="ARBA" id="ARBA00022574"/>
    </source>
</evidence>
<protein>
    <recommendedName>
        <fullName evidence="3">Raptor N-terminal CASPase-like domain-containing protein</fullName>
    </recommendedName>
</protein>
<dbReference type="PANTHER" id="PTHR12848:SF16">
    <property type="entry name" value="REGULATORY-ASSOCIATED PROTEIN OF MTOR"/>
    <property type="match status" value="1"/>
</dbReference>